<name>A0ABT9TW38_PAEHA</name>
<feature type="transmembrane region" description="Helical" evidence="1">
    <location>
        <begin position="6"/>
        <end position="29"/>
    </location>
</feature>
<dbReference type="Pfam" id="PF00990">
    <property type="entry name" value="GGDEF"/>
    <property type="match status" value="1"/>
</dbReference>
<dbReference type="EMBL" id="JAUSSU010000001">
    <property type="protein sequence ID" value="MDQ0110650.1"/>
    <property type="molecule type" value="Genomic_DNA"/>
</dbReference>
<keyword evidence="1" id="KW-1133">Transmembrane helix</keyword>
<accession>A0ABT9TW38</accession>
<keyword evidence="4" id="KW-1185">Reference proteome</keyword>
<dbReference type="SMART" id="SM00267">
    <property type="entry name" value="GGDEF"/>
    <property type="match status" value="1"/>
</dbReference>
<keyword evidence="1" id="KW-0812">Transmembrane</keyword>
<dbReference type="InterPro" id="IPR029787">
    <property type="entry name" value="Nucleotide_cyclase"/>
</dbReference>
<evidence type="ECO:0000256" key="1">
    <source>
        <dbReference type="SAM" id="Phobius"/>
    </source>
</evidence>
<dbReference type="NCBIfam" id="TIGR00254">
    <property type="entry name" value="GGDEF"/>
    <property type="match status" value="1"/>
</dbReference>
<dbReference type="InterPro" id="IPR000160">
    <property type="entry name" value="GGDEF_dom"/>
</dbReference>
<feature type="transmembrane region" description="Helical" evidence="1">
    <location>
        <begin position="36"/>
        <end position="57"/>
    </location>
</feature>
<dbReference type="Gene3D" id="3.30.70.270">
    <property type="match status" value="1"/>
</dbReference>
<dbReference type="Proteomes" id="UP001229346">
    <property type="component" value="Unassembled WGS sequence"/>
</dbReference>
<evidence type="ECO:0000313" key="3">
    <source>
        <dbReference type="EMBL" id="MDQ0110650.1"/>
    </source>
</evidence>
<feature type="transmembrane region" description="Helical" evidence="1">
    <location>
        <begin position="94"/>
        <end position="112"/>
    </location>
</feature>
<feature type="domain" description="GGDEF" evidence="2">
    <location>
        <begin position="233"/>
        <end position="356"/>
    </location>
</feature>
<gene>
    <name evidence="3" type="ORF">J2T15_000066</name>
</gene>
<evidence type="ECO:0000313" key="4">
    <source>
        <dbReference type="Proteomes" id="UP001229346"/>
    </source>
</evidence>
<sequence length="361" mass="39938">MTAQWSVFPYSSIIVVYAVMCAIAGLLFVKWRNKHYWHMSLNLSLGAVAAIISFIILDRITEWSLFSEGLLMLVFALQQIGLIRLFQPRLDKKLYVHMAALVLFGMGASMSLSAPTLVSSYILMLLALLFGAYSLFFTAKLLGMRLNYLVTLGLFACHAVLFWLSVLLNQTGVKHFSMLLLFLAQFFVLLMMIERMIQLMQAATYSSSRDDHTGLYNRRFFMQLMQGGIRSGTASGYILIRLDHLDEYKSKQGKEAYEQLLQIVASVVRSASEPQGNAGLLDGGDMAVLLTDRSARPAVMAEQIRSRIEGATNATASIGYVTVHPGSSVEQILKQAEQTVQLAAAAGSNKVFGHDALPEAQ</sequence>
<dbReference type="SUPFAM" id="SSF55073">
    <property type="entry name" value="Nucleotide cyclase"/>
    <property type="match status" value="1"/>
</dbReference>
<protein>
    <submittedName>
        <fullName evidence="3">Diguanylate cyclase (GGDEF)-like protein</fullName>
    </submittedName>
</protein>
<feature type="transmembrane region" description="Helical" evidence="1">
    <location>
        <begin position="63"/>
        <end position="82"/>
    </location>
</feature>
<keyword evidence="1" id="KW-0472">Membrane</keyword>
<reference evidence="3 4" key="1">
    <citation type="submission" date="2023-07" db="EMBL/GenBank/DDBJ databases">
        <title>Sorghum-associated microbial communities from plants grown in Nebraska, USA.</title>
        <authorList>
            <person name="Schachtman D."/>
        </authorList>
    </citation>
    <scope>NUCLEOTIDE SEQUENCE [LARGE SCALE GENOMIC DNA]</scope>
    <source>
        <strain evidence="3 4">CC482</strain>
    </source>
</reference>
<feature type="transmembrane region" description="Helical" evidence="1">
    <location>
        <begin position="118"/>
        <end position="139"/>
    </location>
</feature>
<comment type="caution">
    <text evidence="3">The sequence shown here is derived from an EMBL/GenBank/DDBJ whole genome shotgun (WGS) entry which is preliminary data.</text>
</comment>
<feature type="transmembrane region" description="Helical" evidence="1">
    <location>
        <begin position="146"/>
        <end position="164"/>
    </location>
</feature>
<dbReference type="PROSITE" id="PS50887">
    <property type="entry name" value="GGDEF"/>
    <property type="match status" value="1"/>
</dbReference>
<dbReference type="PANTHER" id="PTHR33121:SF70">
    <property type="entry name" value="SIGNALING PROTEIN YKOW"/>
    <property type="match status" value="1"/>
</dbReference>
<dbReference type="PANTHER" id="PTHR33121">
    <property type="entry name" value="CYCLIC DI-GMP PHOSPHODIESTERASE PDEF"/>
    <property type="match status" value="1"/>
</dbReference>
<feature type="transmembrane region" description="Helical" evidence="1">
    <location>
        <begin position="176"/>
        <end position="193"/>
    </location>
</feature>
<organism evidence="3 4">
    <name type="scientific">Paenibacillus harenae</name>
    <dbReference type="NCBI Taxonomy" id="306543"/>
    <lineage>
        <taxon>Bacteria</taxon>
        <taxon>Bacillati</taxon>
        <taxon>Bacillota</taxon>
        <taxon>Bacilli</taxon>
        <taxon>Bacillales</taxon>
        <taxon>Paenibacillaceae</taxon>
        <taxon>Paenibacillus</taxon>
    </lineage>
</organism>
<evidence type="ECO:0000259" key="2">
    <source>
        <dbReference type="PROSITE" id="PS50887"/>
    </source>
</evidence>
<proteinExistence type="predicted"/>
<dbReference type="InterPro" id="IPR043128">
    <property type="entry name" value="Rev_trsase/Diguanyl_cyclase"/>
</dbReference>
<dbReference type="InterPro" id="IPR050706">
    <property type="entry name" value="Cyclic-di-GMP_PDE-like"/>
</dbReference>